<evidence type="ECO:0000256" key="1">
    <source>
        <dbReference type="SAM" id="MobiDB-lite"/>
    </source>
</evidence>
<accession>A0A822Z949</accession>
<sequence>MATTSCTSFFNPRGSSPVEPRVRSSTGNGSPGCGKLDGMAMWLINSVSTAFFASLERCSCIRIATEGDNDDANDVPLICNDGNCRRDGRTGIRRRTRGGKEER</sequence>
<protein>
    <submittedName>
        <fullName evidence="2">Uncharacterized protein</fullName>
    </submittedName>
</protein>
<name>A0A822Z949_NELNU</name>
<dbReference type="EMBL" id="DUZY01000005">
    <property type="protein sequence ID" value="DAD41562.1"/>
    <property type="molecule type" value="Genomic_DNA"/>
</dbReference>
<dbReference type="Proteomes" id="UP000607653">
    <property type="component" value="Unassembled WGS sequence"/>
</dbReference>
<gene>
    <name evidence="2" type="ORF">HUJ06_015885</name>
</gene>
<feature type="compositionally biased region" description="Polar residues" evidence="1">
    <location>
        <begin position="1"/>
        <end position="14"/>
    </location>
</feature>
<evidence type="ECO:0000313" key="3">
    <source>
        <dbReference type="Proteomes" id="UP000607653"/>
    </source>
</evidence>
<dbReference type="PANTHER" id="PTHR34061">
    <property type="entry name" value="PROTEIN, PUTATIVE-RELATED"/>
    <property type="match status" value="1"/>
</dbReference>
<dbReference type="AlphaFoldDB" id="A0A822Z949"/>
<organism evidence="2 3">
    <name type="scientific">Nelumbo nucifera</name>
    <name type="common">Sacred lotus</name>
    <dbReference type="NCBI Taxonomy" id="4432"/>
    <lineage>
        <taxon>Eukaryota</taxon>
        <taxon>Viridiplantae</taxon>
        <taxon>Streptophyta</taxon>
        <taxon>Embryophyta</taxon>
        <taxon>Tracheophyta</taxon>
        <taxon>Spermatophyta</taxon>
        <taxon>Magnoliopsida</taxon>
        <taxon>Proteales</taxon>
        <taxon>Nelumbonaceae</taxon>
        <taxon>Nelumbo</taxon>
    </lineage>
</organism>
<proteinExistence type="predicted"/>
<keyword evidence="3" id="KW-1185">Reference proteome</keyword>
<feature type="region of interest" description="Disordered" evidence="1">
    <location>
        <begin position="1"/>
        <end position="31"/>
    </location>
</feature>
<dbReference type="PANTHER" id="PTHR34061:SF2">
    <property type="entry name" value="PROTEIN, PUTATIVE-RELATED"/>
    <property type="match status" value="1"/>
</dbReference>
<reference evidence="2 3" key="1">
    <citation type="journal article" date="2020" name="Mol. Biol. Evol.">
        <title>Distinct Expression and Methylation Patterns for Genes with Different Fates following a Single Whole-Genome Duplication in Flowering Plants.</title>
        <authorList>
            <person name="Shi T."/>
            <person name="Rahmani R.S."/>
            <person name="Gugger P.F."/>
            <person name="Wang M."/>
            <person name="Li H."/>
            <person name="Zhang Y."/>
            <person name="Li Z."/>
            <person name="Wang Q."/>
            <person name="Van de Peer Y."/>
            <person name="Marchal K."/>
            <person name="Chen J."/>
        </authorList>
    </citation>
    <scope>NUCLEOTIDE SEQUENCE [LARGE SCALE GENOMIC DNA]</scope>
    <source>
        <tissue evidence="2">Leaf</tissue>
    </source>
</reference>
<evidence type="ECO:0000313" key="2">
    <source>
        <dbReference type="EMBL" id="DAD41562.1"/>
    </source>
</evidence>
<comment type="caution">
    <text evidence="2">The sequence shown here is derived from an EMBL/GenBank/DDBJ whole genome shotgun (WGS) entry which is preliminary data.</text>
</comment>